<evidence type="ECO:0000313" key="3">
    <source>
        <dbReference type="EMBL" id="SEF93631.1"/>
    </source>
</evidence>
<proteinExistence type="predicted"/>
<reference evidence="3 4" key="1">
    <citation type="submission" date="2016-10" db="EMBL/GenBank/DDBJ databases">
        <authorList>
            <person name="de Groot N.N."/>
        </authorList>
    </citation>
    <scope>NUCLEOTIDE SEQUENCE [LARGE SCALE GENOMIC DNA]</scope>
    <source>
        <strain evidence="3 4">CGMCC 4.2023</strain>
    </source>
</reference>
<dbReference type="OrthoDB" id="3538665at2"/>
<feature type="region of interest" description="Disordered" evidence="1">
    <location>
        <begin position="46"/>
        <end position="69"/>
    </location>
</feature>
<feature type="domain" description="Tn3 transposase DDE" evidence="2">
    <location>
        <begin position="4"/>
        <end position="42"/>
    </location>
</feature>
<evidence type="ECO:0000259" key="2">
    <source>
        <dbReference type="Pfam" id="PF01526"/>
    </source>
</evidence>
<name>A0A1H5W3A5_9ACTN</name>
<evidence type="ECO:0000256" key="1">
    <source>
        <dbReference type="SAM" id="MobiDB-lite"/>
    </source>
</evidence>
<protein>
    <submittedName>
        <fullName evidence="3">Tn3 transposase DDE domain-containing protein</fullName>
    </submittedName>
</protein>
<sequence length="69" mass="7820">MEHRYLDAALTALRMAGEAVAEEDVKRLSPLQNHHINFHGRYAFEATSPSQGLRPLRDRTAPEDTDSEE</sequence>
<dbReference type="GO" id="GO:0006313">
    <property type="term" value="P:DNA transposition"/>
    <property type="evidence" value="ECO:0007669"/>
    <property type="project" value="InterPro"/>
</dbReference>
<evidence type="ECO:0000313" key="4">
    <source>
        <dbReference type="Proteomes" id="UP000236754"/>
    </source>
</evidence>
<keyword evidence="4" id="KW-1185">Reference proteome</keyword>
<dbReference type="Pfam" id="PF01526">
    <property type="entry name" value="DDE_Tnp_Tn3"/>
    <property type="match status" value="1"/>
</dbReference>
<dbReference type="EMBL" id="FNVU01000002">
    <property type="protein sequence ID" value="SEF93631.1"/>
    <property type="molecule type" value="Genomic_DNA"/>
</dbReference>
<dbReference type="Proteomes" id="UP000236754">
    <property type="component" value="Unassembled WGS sequence"/>
</dbReference>
<organism evidence="3 4">
    <name type="scientific">Actinacidiphila yanglinensis</name>
    <dbReference type="NCBI Taxonomy" id="310779"/>
    <lineage>
        <taxon>Bacteria</taxon>
        <taxon>Bacillati</taxon>
        <taxon>Actinomycetota</taxon>
        <taxon>Actinomycetes</taxon>
        <taxon>Kitasatosporales</taxon>
        <taxon>Streptomycetaceae</taxon>
        <taxon>Actinacidiphila</taxon>
    </lineage>
</organism>
<gene>
    <name evidence="3" type="ORF">SAMN05216223_102536</name>
</gene>
<accession>A0A1H5W3A5</accession>
<dbReference type="InterPro" id="IPR002513">
    <property type="entry name" value="Tn3_Tnp_DDE_dom"/>
</dbReference>
<dbReference type="AlphaFoldDB" id="A0A1H5W3A5"/>
<dbReference type="GO" id="GO:0004803">
    <property type="term" value="F:transposase activity"/>
    <property type="evidence" value="ECO:0007669"/>
    <property type="project" value="InterPro"/>
</dbReference>